<dbReference type="PANTHER" id="PTHR37817">
    <property type="entry name" value="N-ACETYLTRANSFERASE EIS"/>
    <property type="match status" value="1"/>
</dbReference>
<protein>
    <submittedName>
        <fullName evidence="2">Enhanced intracellular survival protein Eis</fullName>
        <ecNumber evidence="2">2.3.1.-</ecNumber>
    </submittedName>
</protein>
<dbReference type="CDD" id="cd04301">
    <property type="entry name" value="NAT_SF"/>
    <property type="match status" value="1"/>
</dbReference>
<dbReference type="EMBL" id="JBHSZV010000025">
    <property type="protein sequence ID" value="MFC7062310.1"/>
    <property type="molecule type" value="Genomic_DNA"/>
</dbReference>
<dbReference type="PROSITE" id="PS51186">
    <property type="entry name" value="GNAT"/>
    <property type="match status" value="1"/>
</dbReference>
<comment type="caution">
    <text evidence="2">The sequence shown here is derived from an EMBL/GenBank/DDBJ whole genome shotgun (WGS) entry which is preliminary data.</text>
</comment>
<accession>A0ABW2EIZ7</accession>
<dbReference type="SUPFAM" id="SSF55729">
    <property type="entry name" value="Acyl-CoA N-acyltransferases (Nat)"/>
    <property type="match status" value="1"/>
</dbReference>
<dbReference type="SUPFAM" id="SSF55718">
    <property type="entry name" value="SCP-like"/>
    <property type="match status" value="1"/>
</dbReference>
<proteinExistence type="predicted"/>
<dbReference type="InterPro" id="IPR041380">
    <property type="entry name" value="Acetyltransf_17"/>
</dbReference>
<dbReference type="PANTHER" id="PTHR37817:SF1">
    <property type="entry name" value="N-ACETYLTRANSFERASE EIS"/>
    <property type="match status" value="1"/>
</dbReference>
<dbReference type="Proteomes" id="UP001596410">
    <property type="component" value="Unassembled WGS sequence"/>
</dbReference>
<dbReference type="Gene3D" id="3.40.630.30">
    <property type="match status" value="2"/>
</dbReference>
<dbReference type="EC" id="2.3.1.-" evidence="2"/>
<evidence type="ECO:0000259" key="1">
    <source>
        <dbReference type="PROSITE" id="PS51186"/>
    </source>
</evidence>
<name>A0ABW2EIZ7_9BACI</name>
<dbReference type="InterPro" id="IPR036527">
    <property type="entry name" value="SCP2_sterol-bd_dom_sf"/>
</dbReference>
<dbReference type="GO" id="GO:0016746">
    <property type="term" value="F:acyltransferase activity"/>
    <property type="evidence" value="ECO:0007669"/>
    <property type="project" value="UniProtKB-KW"/>
</dbReference>
<keyword evidence="3" id="KW-1185">Reference proteome</keyword>
<dbReference type="Pfam" id="PF13530">
    <property type="entry name" value="SCP2_2"/>
    <property type="match status" value="1"/>
</dbReference>
<keyword evidence="2" id="KW-0808">Transferase</keyword>
<evidence type="ECO:0000313" key="2">
    <source>
        <dbReference type="EMBL" id="MFC7062310.1"/>
    </source>
</evidence>
<evidence type="ECO:0000313" key="3">
    <source>
        <dbReference type="Proteomes" id="UP001596410"/>
    </source>
</evidence>
<keyword evidence="2" id="KW-0012">Acyltransferase</keyword>
<dbReference type="RefSeq" id="WP_204708239.1">
    <property type="nucleotide sequence ID" value="NZ_JBHSZV010000025.1"/>
</dbReference>
<dbReference type="Gene3D" id="3.30.1050.10">
    <property type="entry name" value="SCP2 sterol-binding domain"/>
    <property type="match status" value="1"/>
</dbReference>
<feature type="domain" description="N-acetyltransferase" evidence="1">
    <location>
        <begin position="1"/>
        <end position="153"/>
    </location>
</feature>
<dbReference type="InterPro" id="IPR000182">
    <property type="entry name" value="GNAT_dom"/>
</dbReference>
<dbReference type="Pfam" id="PF17668">
    <property type="entry name" value="Acetyltransf_17"/>
    <property type="match status" value="1"/>
</dbReference>
<dbReference type="InterPro" id="IPR025559">
    <property type="entry name" value="Eis_dom"/>
</dbReference>
<organism evidence="2 3">
    <name type="scientific">Halobacillus seohaensis</name>
    <dbReference type="NCBI Taxonomy" id="447421"/>
    <lineage>
        <taxon>Bacteria</taxon>
        <taxon>Bacillati</taxon>
        <taxon>Bacillota</taxon>
        <taxon>Bacilli</taxon>
        <taxon>Bacillales</taxon>
        <taxon>Bacillaceae</taxon>
        <taxon>Halobacillus</taxon>
    </lineage>
</organism>
<sequence length="410" mass="47454">MEFKLMNNFETYTDILSRCYPMMEIKTAEDKKDAVEHRQAIDQYETVSHIGVYEEETLLAGYIHYAFPMNIYGQTLPTTGVGTLAVDLPYKKRGIAKQIITHAIEKSKGEGYALIQLYPFRPDFYRKMGFGFGPQLNVFRFSAEQIPYNSEAEPVIRLDGNNLEEIMRCYHDWSEDTHGSFDKQEYEFRHISAAHTHTVGCRVNGQLKGYLVYEMKHHQDFNHDMKILDWFTTSNEAFQSLLNFLHQQKDQVHSIIFPTFDDDFAFLLNDPRHQSERLIHRIYHETHERGTGLMYRILNVPLFMTYIEDHSFGQQTVGINFEVSDSLMNTNETYSFQFTNGKPTVNDAPLKHGITLSLEIADLSSLLMGCISLEKLLKYNKVTASGDSDEIAKAIELFGHPQKPVSWTFF</sequence>
<dbReference type="InterPro" id="IPR051554">
    <property type="entry name" value="Acetyltransferase_Eis"/>
</dbReference>
<gene>
    <name evidence="2" type="primary">eis</name>
    <name evidence="2" type="ORF">ACFQIC_10615</name>
</gene>
<dbReference type="InterPro" id="IPR016181">
    <property type="entry name" value="Acyl_CoA_acyltransferase"/>
</dbReference>
<reference evidence="3" key="1">
    <citation type="journal article" date="2019" name="Int. J. Syst. Evol. Microbiol.">
        <title>The Global Catalogue of Microorganisms (GCM) 10K type strain sequencing project: providing services to taxonomists for standard genome sequencing and annotation.</title>
        <authorList>
            <consortium name="The Broad Institute Genomics Platform"/>
            <consortium name="The Broad Institute Genome Sequencing Center for Infectious Disease"/>
            <person name="Wu L."/>
            <person name="Ma J."/>
        </authorList>
    </citation>
    <scope>NUCLEOTIDE SEQUENCE [LARGE SCALE GENOMIC DNA]</scope>
    <source>
        <strain evidence="3">CGMCC 4.1621</strain>
    </source>
</reference>
<dbReference type="Pfam" id="PF13527">
    <property type="entry name" value="Acetyltransf_9"/>
    <property type="match status" value="1"/>
</dbReference>